<protein>
    <submittedName>
        <fullName evidence="2">Transposase</fullName>
    </submittedName>
</protein>
<organism evidence="2 3">
    <name type="scientific">Desulfomonile tiedjei</name>
    <dbReference type="NCBI Taxonomy" id="2358"/>
    <lineage>
        <taxon>Bacteria</taxon>
        <taxon>Pseudomonadati</taxon>
        <taxon>Thermodesulfobacteriota</taxon>
        <taxon>Desulfomonilia</taxon>
        <taxon>Desulfomonilales</taxon>
        <taxon>Desulfomonilaceae</taxon>
        <taxon>Desulfomonile</taxon>
    </lineage>
</organism>
<dbReference type="Proteomes" id="UP000807825">
    <property type="component" value="Unassembled WGS sequence"/>
</dbReference>
<evidence type="ECO:0000313" key="2">
    <source>
        <dbReference type="EMBL" id="MBI5252477.1"/>
    </source>
</evidence>
<proteinExistence type="predicted"/>
<feature type="domain" description="Transposase IS204/IS1001/IS1096/IS1165 DDE" evidence="1">
    <location>
        <begin position="2"/>
        <end position="56"/>
    </location>
</feature>
<dbReference type="PANTHER" id="PTHR33498">
    <property type="entry name" value="TRANSPOSASE FOR INSERTION SEQUENCE ELEMENT IS1557"/>
    <property type="match status" value="1"/>
</dbReference>
<dbReference type="InterPro" id="IPR002560">
    <property type="entry name" value="Transposase_DDE"/>
</dbReference>
<dbReference type="AlphaFoldDB" id="A0A9D6Z6F6"/>
<dbReference type="Pfam" id="PF01610">
    <property type="entry name" value="DDE_Tnp_ISL3"/>
    <property type="match status" value="1"/>
</dbReference>
<dbReference type="EMBL" id="JACRDE010000611">
    <property type="protein sequence ID" value="MBI5252477.1"/>
    <property type="molecule type" value="Genomic_DNA"/>
</dbReference>
<sequence length="68" mass="7869">MLKDFANSLGTHRRGILAYYNYPISTGPLEGTNNKIKTLQRQACGFRDQAFFILRIYALHMTRYELLG</sequence>
<accession>A0A9D6Z6F6</accession>
<comment type="caution">
    <text evidence="2">The sequence shown here is derived from an EMBL/GenBank/DDBJ whole genome shotgun (WGS) entry which is preliminary data.</text>
</comment>
<reference evidence="2" key="1">
    <citation type="submission" date="2020-07" db="EMBL/GenBank/DDBJ databases">
        <title>Huge and variable diversity of episymbiotic CPR bacteria and DPANN archaea in groundwater ecosystems.</title>
        <authorList>
            <person name="He C.Y."/>
            <person name="Keren R."/>
            <person name="Whittaker M."/>
            <person name="Farag I.F."/>
            <person name="Doudna J."/>
            <person name="Cate J.H.D."/>
            <person name="Banfield J.F."/>
        </authorList>
    </citation>
    <scope>NUCLEOTIDE SEQUENCE</scope>
    <source>
        <strain evidence="2">NC_groundwater_1664_Pr3_B-0.1um_52_9</strain>
    </source>
</reference>
<gene>
    <name evidence="2" type="ORF">HY912_23530</name>
</gene>
<evidence type="ECO:0000259" key="1">
    <source>
        <dbReference type="Pfam" id="PF01610"/>
    </source>
</evidence>
<name>A0A9D6Z6F6_9BACT</name>
<evidence type="ECO:0000313" key="3">
    <source>
        <dbReference type="Proteomes" id="UP000807825"/>
    </source>
</evidence>
<dbReference type="PANTHER" id="PTHR33498:SF1">
    <property type="entry name" value="TRANSPOSASE FOR INSERTION SEQUENCE ELEMENT IS1557"/>
    <property type="match status" value="1"/>
</dbReference>
<dbReference type="InterPro" id="IPR047951">
    <property type="entry name" value="Transpos_ISL3"/>
</dbReference>